<sequence length="297" mass="31212">MALATTATTTTALSPLAFADPVDNLYTISKSTKVSEKCRTCLVPLIQKSSPLCAKETNPPTFASATPAEHLKCWDAILKDTRVQSFQTCMKAKSCSLAEVSYVDMYYIRQAETAHAELESLLNGSNPSDAQFANPVDNLFTISDSVLSAGCKTCIYPLYQKGSPACAKESNPPSVHSGSTAEHLKCWEELGKNETVYQPCVAETTCKAGELTVFQGYVTRQAATFKALIAADPVFASSGDWTIADANTTTSTGTASGTAGTSKPSILANGGAMRAVGSGKAVAFGVVVAMSAARLFL</sequence>
<evidence type="ECO:0000313" key="1">
    <source>
        <dbReference type="EMBL" id="KAG0285263.1"/>
    </source>
</evidence>
<protein>
    <submittedName>
        <fullName evidence="1">Uncharacterized protein</fullName>
    </submittedName>
</protein>
<name>A0ABQ7JUZ9_9FUNG</name>
<proteinExistence type="predicted"/>
<organism evidence="1 2">
    <name type="scientific">Linnemannia gamsii</name>
    <dbReference type="NCBI Taxonomy" id="64522"/>
    <lineage>
        <taxon>Eukaryota</taxon>
        <taxon>Fungi</taxon>
        <taxon>Fungi incertae sedis</taxon>
        <taxon>Mucoromycota</taxon>
        <taxon>Mortierellomycotina</taxon>
        <taxon>Mortierellomycetes</taxon>
        <taxon>Mortierellales</taxon>
        <taxon>Mortierellaceae</taxon>
        <taxon>Linnemannia</taxon>
    </lineage>
</organism>
<keyword evidence="2" id="KW-1185">Reference proteome</keyword>
<dbReference type="Proteomes" id="UP001194696">
    <property type="component" value="Unassembled WGS sequence"/>
</dbReference>
<evidence type="ECO:0000313" key="2">
    <source>
        <dbReference type="Proteomes" id="UP001194696"/>
    </source>
</evidence>
<reference evidence="1 2" key="1">
    <citation type="journal article" date="2020" name="Fungal Divers.">
        <title>Resolving the Mortierellaceae phylogeny through synthesis of multi-gene phylogenetics and phylogenomics.</title>
        <authorList>
            <person name="Vandepol N."/>
            <person name="Liber J."/>
            <person name="Desiro A."/>
            <person name="Na H."/>
            <person name="Kennedy M."/>
            <person name="Barry K."/>
            <person name="Grigoriev I.V."/>
            <person name="Miller A.N."/>
            <person name="O'Donnell K."/>
            <person name="Stajich J.E."/>
            <person name="Bonito G."/>
        </authorList>
    </citation>
    <scope>NUCLEOTIDE SEQUENCE [LARGE SCALE GENOMIC DNA]</scope>
    <source>
        <strain evidence="1 2">AD045</strain>
    </source>
</reference>
<accession>A0ABQ7JUZ9</accession>
<comment type="caution">
    <text evidence="1">The sequence shown here is derived from an EMBL/GenBank/DDBJ whole genome shotgun (WGS) entry which is preliminary data.</text>
</comment>
<gene>
    <name evidence="1" type="ORF">BGZ96_010443</name>
</gene>
<dbReference type="EMBL" id="JAAAIM010000684">
    <property type="protein sequence ID" value="KAG0285263.1"/>
    <property type="molecule type" value="Genomic_DNA"/>
</dbReference>